<gene>
    <name evidence="9" type="ORF">AN1_LOCUS26857</name>
    <name evidence="8" type="ORF">C24_LOCUS26682</name>
</gene>
<dbReference type="EMBL" id="CACSHJ010000096">
    <property type="protein sequence ID" value="CAA0412182.1"/>
    <property type="molecule type" value="Genomic_DNA"/>
</dbReference>
<dbReference type="InterPro" id="IPR011598">
    <property type="entry name" value="bHLH_dom"/>
</dbReference>
<evidence type="ECO:0000313" key="10">
    <source>
        <dbReference type="Proteomes" id="UP000426265"/>
    </source>
</evidence>
<keyword evidence="6" id="KW-0175">Coiled coil</keyword>
<reference evidence="8 11" key="1">
    <citation type="submission" date="2019-12" db="EMBL/GenBank/DDBJ databases">
        <authorList>
            <person name="Jiao W.-B."/>
            <person name="Schneeberger K."/>
        </authorList>
    </citation>
    <scope>NUCLEOTIDE SEQUENCE [LARGE SCALE GENOMIC DNA]</scope>
    <source>
        <strain evidence="10">cv. An-1</strain>
        <strain evidence="11">cv. C24</strain>
    </source>
</reference>
<evidence type="ECO:0000313" key="11">
    <source>
        <dbReference type="Proteomes" id="UP000434276"/>
    </source>
</evidence>
<keyword evidence="4" id="KW-0804">Transcription</keyword>
<dbReference type="GO" id="GO:0005634">
    <property type="term" value="C:nucleus"/>
    <property type="evidence" value="ECO:0007669"/>
    <property type="project" value="UniProtKB-SubCell"/>
</dbReference>
<keyword evidence="3" id="KW-0238">DNA-binding</keyword>
<dbReference type="PANTHER" id="PTHR11969">
    <property type="entry name" value="MAX DIMERIZATION, MAD"/>
    <property type="match status" value="1"/>
</dbReference>
<dbReference type="Proteomes" id="UP000434276">
    <property type="component" value="Unassembled WGS sequence"/>
</dbReference>
<dbReference type="ExpressionAtlas" id="A0A5S9YHR4">
    <property type="expression patterns" value="baseline and differential"/>
</dbReference>
<comment type="subcellular location">
    <subcellularLocation>
        <location evidence="1">Nucleus</location>
    </subcellularLocation>
</comment>
<accession>A0A654GEA8</accession>
<evidence type="ECO:0000256" key="5">
    <source>
        <dbReference type="ARBA" id="ARBA00023242"/>
    </source>
</evidence>
<keyword evidence="2" id="KW-0805">Transcription regulation</keyword>
<dbReference type="EMBL" id="CACRSJ010000110">
    <property type="protein sequence ID" value="VYS71480.1"/>
    <property type="molecule type" value="Genomic_DNA"/>
</dbReference>
<feature type="domain" description="BHLH" evidence="7">
    <location>
        <begin position="99"/>
        <end position="150"/>
    </location>
</feature>
<organism evidence="8 11">
    <name type="scientific">Arabidopsis thaliana</name>
    <name type="common">Mouse-ear cress</name>
    <dbReference type="NCBI Taxonomy" id="3702"/>
    <lineage>
        <taxon>Eukaryota</taxon>
        <taxon>Viridiplantae</taxon>
        <taxon>Streptophyta</taxon>
        <taxon>Embryophyta</taxon>
        <taxon>Tracheophyta</taxon>
        <taxon>Spermatophyta</taxon>
        <taxon>Magnoliopsida</taxon>
        <taxon>eudicotyledons</taxon>
        <taxon>Gunneridae</taxon>
        <taxon>Pentapetalae</taxon>
        <taxon>rosids</taxon>
        <taxon>malvids</taxon>
        <taxon>Brassicales</taxon>
        <taxon>Brassicaceae</taxon>
        <taxon>Camelineae</taxon>
        <taxon>Arabidopsis</taxon>
    </lineage>
</organism>
<evidence type="ECO:0000259" key="7">
    <source>
        <dbReference type="PROSITE" id="PS50888"/>
    </source>
</evidence>
<protein>
    <recommendedName>
        <fullName evidence="7">BHLH domain-containing protein</fullName>
    </recommendedName>
</protein>
<dbReference type="OrthoDB" id="684567at2759"/>
<dbReference type="Proteomes" id="UP000426265">
    <property type="component" value="Unassembled WGS sequence"/>
</dbReference>
<dbReference type="SMART" id="SM00353">
    <property type="entry name" value="HLH"/>
    <property type="match status" value="1"/>
</dbReference>
<dbReference type="GO" id="GO:0080090">
    <property type="term" value="P:regulation of primary metabolic process"/>
    <property type="evidence" value="ECO:0007669"/>
    <property type="project" value="UniProtKB-ARBA"/>
</dbReference>
<name>A0A5S9YHR4_ARATH</name>
<dbReference type="Pfam" id="PF22754">
    <property type="entry name" value="bHLH-TF_ACT-like_plant"/>
    <property type="match status" value="1"/>
</dbReference>
<evidence type="ECO:0000256" key="3">
    <source>
        <dbReference type="ARBA" id="ARBA00023125"/>
    </source>
</evidence>
<evidence type="ECO:0000256" key="2">
    <source>
        <dbReference type="ARBA" id="ARBA00023015"/>
    </source>
</evidence>
<dbReference type="Gene3D" id="4.10.280.10">
    <property type="entry name" value="Helix-loop-helix DNA-binding domain"/>
    <property type="match status" value="1"/>
</dbReference>
<evidence type="ECO:0000256" key="1">
    <source>
        <dbReference type="ARBA" id="ARBA00004123"/>
    </source>
</evidence>
<dbReference type="PANTHER" id="PTHR11969:SF89">
    <property type="entry name" value="TRANSCRIPTION FACTOR BHLH99"/>
    <property type="match status" value="1"/>
</dbReference>
<keyword evidence="5" id="KW-0539">Nucleus</keyword>
<proteinExistence type="predicted"/>
<dbReference type="PROSITE" id="PS50888">
    <property type="entry name" value="BHLH"/>
    <property type="match status" value="1"/>
</dbReference>
<dbReference type="SUPFAM" id="SSF47459">
    <property type="entry name" value="HLH, helix-loop-helix DNA-binding domain"/>
    <property type="match status" value="1"/>
</dbReference>
<dbReference type="AlphaFoldDB" id="A0A5S9YHR4"/>
<sequence>MMFQQDYPHGFSLVETSLSYEMLDYFQNIVVSNSEDVASQQNSISSSSYSSATLSCSITEQKSHLTEKLSPLRERYGCGDFLSRKRRRRSEKTIVDKENQRMNHIAVERNRRKQMNHFLSILKSMMPLSYSQPNDQASIIEGTISYLKKLEQRLQSLEAQLKATKLNQSPNIFSDFFMFPQYSTATATATATAFSSSSSQHHHKRLEVVADVEVTMVERHANIKVLTKTQPRLLFKIINEFYSLGLSTLHLNLTTSKDMSLFTFSVKVEADCQLTPSGNEVANAVHEVFRRVHKER</sequence>
<dbReference type="GO" id="GO:0003677">
    <property type="term" value="F:DNA binding"/>
    <property type="evidence" value="ECO:0007669"/>
    <property type="project" value="UniProtKB-KW"/>
</dbReference>
<evidence type="ECO:0000313" key="8">
    <source>
        <dbReference type="EMBL" id="CAA0412182.1"/>
    </source>
</evidence>
<accession>A0A5S9YHR4</accession>
<feature type="coiled-coil region" evidence="6">
    <location>
        <begin position="140"/>
        <end position="167"/>
    </location>
</feature>
<dbReference type="GO" id="GO:0046983">
    <property type="term" value="F:protein dimerization activity"/>
    <property type="evidence" value="ECO:0007669"/>
    <property type="project" value="InterPro"/>
</dbReference>
<dbReference type="InterPro" id="IPR036638">
    <property type="entry name" value="HLH_DNA-bd_sf"/>
</dbReference>
<dbReference type="InterPro" id="IPR054502">
    <property type="entry name" value="bHLH-TF_ACT-like_plant"/>
</dbReference>
<dbReference type="Pfam" id="PF00010">
    <property type="entry name" value="HLH"/>
    <property type="match status" value="1"/>
</dbReference>
<evidence type="ECO:0000313" key="9">
    <source>
        <dbReference type="EMBL" id="VYS71480.1"/>
    </source>
</evidence>
<evidence type="ECO:0000256" key="6">
    <source>
        <dbReference type="SAM" id="Coils"/>
    </source>
</evidence>
<evidence type="ECO:0000256" key="4">
    <source>
        <dbReference type="ARBA" id="ARBA00023163"/>
    </source>
</evidence>